<feature type="transmembrane region" description="Helical" evidence="7">
    <location>
        <begin position="313"/>
        <end position="334"/>
    </location>
</feature>
<protein>
    <submittedName>
        <fullName evidence="8">Uncharacterized protein</fullName>
    </submittedName>
</protein>
<feature type="compositionally biased region" description="Low complexity" evidence="6">
    <location>
        <begin position="822"/>
        <end position="832"/>
    </location>
</feature>
<name>A0ABP0N5N1_9DINO</name>
<gene>
    <name evidence="8" type="ORF">CCMP2556_LOCUS29126</name>
</gene>
<evidence type="ECO:0000256" key="3">
    <source>
        <dbReference type="ARBA" id="ARBA00022692"/>
    </source>
</evidence>
<evidence type="ECO:0000256" key="5">
    <source>
        <dbReference type="ARBA" id="ARBA00023136"/>
    </source>
</evidence>
<sequence>MFDPMEMIRGDICCLVAGVGFAVNYLPVKSCNTGDGIFFCAAMSVGILFVGLLTGMFLTSTQGLTIPAFEPLAALGGALWMLGNLMCPRIIQMIGLGLGLTMWDLSNMLVGWLIGRFGLFGIKKDEIDEPTLNLIGLILASVSLVFFSLSSVMNNPEVAEKSLTFKAKDNDEFSCQSTEHEPDPERTPHQEADLESNKAESAGLPEEAMDGAETRMFSIVPNVHPPQMERAHSWVGGLVHPRVRSSSRDLEAAHKEGSNKLTGLPEETTFFQLFLGSMMSIIAGSLFGTTFVLPVALKEGSLGGHHSAYIMDYVFSHFIGIFLTSTTALLIYVGTMRKNAYTPCNIVVPAIWSGVIWGIAQVAWFQANLDLGFSVAFPVVASLPGVIGLVIGICCFKEVESYWARIFAGLGLLLRIPGEALLIVKECEEDLGEQDENDPEPWRRGDVRPLVRRHAGKGGVEELPGEKLQNHFIFNFSDEAVVGPLGVGKECNFGNLREEDPPSNRMQIRGVAATGSQIEALVGGVSVSDYLVGHLTQADLTQSPCEGKAYVQFATRASAEAAAVVPVLDRPEIMVAWLLRPKGKGSGKGKSDRPVENRVLCTDPEERRRLEENKVKREEVASRKTVLLANFTNQIKAIMAKLTDPKVSEGQRETLRTLLLGLKEKMDSLTGPGRPDYRTATNPRSKQLDLRTRLLKFQLTEETSLEALHEELRNLAGESGVRVWPDAEGSAVAQFKDRSIAEKIFSQKAELSCPVEWYEPPREIRDAEDAPEGLPDAGFGAETQEPPSAEAPQEPPFGEESQATADAKPPEEATDAPKVAEEAPAQSAEAASTLETTEIGTEVKAPTEAPAAETPPAETPPEEMPPVEPPASAPAPVPVEATSEAIAEPEKKEEALATAGEPAEGADWGDEAKPDGESTT</sequence>
<organism evidence="8 9">
    <name type="scientific">Durusdinium trenchii</name>
    <dbReference type="NCBI Taxonomy" id="1381693"/>
    <lineage>
        <taxon>Eukaryota</taxon>
        <taxon>Sar</taxon>
        <taxon>Alveolata</taxon>
        <taxon>Dinophyceae</taxon>
        <taxon>Suessiales</taxon>
        <taxon>Symbiodiniaceae</taxon>
        <taxon>Durusdinium</taxon>
    </lineage>
</organism>
<keyword evidence="3 7" id="KW-0812">Transmembrane</keyword>
<evidence type="ECO:0000256" key="2">
    <source>
        <dbReference type="ARBA" id="ARBA00005731"/>
    </source>
</evidence>
<comment type="similarity">
    <text evidence="2">Belongs to the TMEM144 family.</text>
</comment>
<dbReference type="InterPro" id="IPR012435">
    <property type="entry name" value="TMEM144"/>
</dbReference>
<dbReference type="EMBL" id="CAXAMN010021385">
    <property type="protein sequence ID" value="CAK9059097.1"/>
    <property type="molecule type" value="Genomic_DNA"/>
</dbReference>
<keyword evidence="9" id="KW-1185">Reference proteome</keyword>
<feature type="transmembrane region" description="Helical" evidence="7">
    <location>
        <begin position="402"/>
        <end position="424"/>
    </location>
</feature>
<feature type="compositionally biased region" description="Pro residues" evidence="6">
    <location>
        <begin position="857"/>
        <end position="877"/>
    </location>
</feature>
<comment type="caution">
    <text evidence="8">The sequence shown here is derived from an EMBL/GenBank/DDBJ whole genome shotgun (WGS) entry which is preliminary data.</text>
</comment>
<dbReference type="InterPro" id="IPR010651">
    <property type="entry name" value="Sugar_transport"/>
</dbReference>
<evidence type="ECO:0000256" key="1">
    <source>
        <dbReference type="ARBA" id="ARBA00004141"/>
    </source>
</evidence>
<proteinExistence type="inferred from homology"/>
<keyword evidence="5 7" id="KW-0472">Membrane</keyword>
<feature type="compositionally biased region" description="Low complexity" evidence="6">
    <location>
        <begin position="781"/>
        <end position="792"/>
    </location>
</feature>
<feature type="region of interest" description="Disordered" evidence="6">
    <location>
        <begin position="766"/>
        <end position="920"/>
    </location>
</feature>
<evidence type="ECO:0000313" key="8">
    <source>
        <dbReference type="EMBL" id="CAK9059097.1"/>
    </source>
</evidence>
<feature type="transmembrane region" description="Helical" evidence="7">
    <location>
        <begin position="134"/>
        <end position="153"/>
    </location>
</feature>
<feature type="transmembrane region" description="Helical" evidence="7">
    <location>
        <begin position="64"/>
        <end position="82"/>
    </location>
</feature>
<feature type="compositionally biased region" description="Basic and acidic residues" evidence="6">
    <location>
        <begin position="178"/>
        <end position="198"/>
    </location>
</feature>
<dbReference type="PANTHER" id="PTHR16119">
    <property type="entry name" value="TRANSMEMBRANE PROTEIN 144"/>
    <property type="match status" value="1"/>
</dbReference>
<feature type="transmembrane region" description="Helical" evidence="7">
    <location>
        <begin position="346"/>
        <end position="365"/>
    </location>
</feature>
<reference evidence="8 9" key="1">
    <citation type="submission" date="2024-02" db="EMBL/GenBank/DDBJ databases">
        <authorList>
            <person name="Chen Y."/>
            <person name="Shah S."/>
            <person name="Dougan E. K."/>
            <person name="Thang M."/>
            <person name="Chan C."/>
        </authorList>
    </citation>
    <scope>NUCLEOTIDE SEQUENCE [LARGE SCALE GENOMIC DNA]</scope>
</reference>
<evidence type="ECO:0000313" key="9">
    <source>
        <dbReference type="Proteomes" id="UP001642484"/>
    </source>
</evidence>
<keyword evidence="4 7" id="KW-1133">Transmembrane helix</keyword>
<evidence type="ECO:0000256" key="6">
    <source>
        <dbReference type="SAM" id="MobiDB-lite"/>
    </source>
</evidence>
<feature type="compositionally biased region" description="Basic and acidic residues" evidence="6">
    <location>
        <begin position="910"/>
        <end position="920"/>
    </location>
</feature>
<feature type="transmembrane region" description="Helical" evidence="7">
    <location>
        <begin position="38"/>
        <end position="58"/>
    </location>
</feature>
<accession>A0ABP0N5N1</accession>
<feature type="region of interest" description="Disordered" evidence="6">
    <location>
        <begin position="171"/>
        <end position="202"/>
    </location>
</feature>
<dbReference type="PANTHER" id="PTHR16119:SF17">
    <property type="entry name" value="TRANSMEMBRANE PROTEIN 144"/>
    <property type="match status" value="1"/>
</dbReference>
<feature type="transmembrane region" description="Helical" evidence="7">
    <location>
        <begin position="94"/>
        <end position="114"/>
    </location>
</feature>
<dbReference type="Pfam" id="PF07857">
    <property type="entry name" value="TMEM144"/>
    <property type="match status" value="2"/>
</dbReference>
<feature type="compositionally biased region" description="Low complexity" evidence="6">
    <location>
        <begin position="842"/>
        <end position="856"/>
    </location>
</feature>
<comment type="subcellular location">
    <subcellularLocation>
        <location evidence="1">Membrane</location>
        <topology evidence="1">Multi-pass membrane protein</topology>
    </subcellularLocation>
</comment>
<dbReference type="Proteomes" id="UP001642484">
    <property type="component" value="Unassembled WGS sequence"/>
</dbReference>
<feature type="transmembrane region" description="Helical" evidence="7">
    <location>
        <begin position="371"/>
        <end position="395"/>
    </location>
</feature>
<evidence type="ECO:0000256" key="4">
    <source>
        <dbReference type="ARBA" id="ARBA00022989"/>
    </source>
</evidence>
<feature type="transmembrane region" description="Helical" evidence="7">
    <location>
        <begin position="270"/>
        <end position="293"/>
    </location>
</feature>
<evidence type="ECO:0000256" key="7">
    <source>
        <dbReference type="SAM" id="Phobius"/>
    </source>
</evidence>